<evidence type="ECO:0000256" key="3">
    <source>
        <dbReference type="ARBA" id="ARBA00022729"/>
    </source>
</evidence>
<dbReference type="HOGENOM" id="CLU_000140_0_0_9"/>
<dbReference type="GO" id="GO:0016787">
    <property type="term" value="F:hydrolase activity"/>
    <property type="evidence" value="ECO:0007669"/>
    <property type="project" value="UniProtKB-KW"/>
</dbReference>
<feature type="transmembrane region" description="Helical" evidence="5">
    <location>
        <begin position="3394"/>
        <end position="3413"/>
    </location>
</feature>
<keyword evidence="8" id="KW-1185">Reference proteome</keyword>
<evidence type="ECO:0000256" key="2">
    <source>
        <dbReference type="ARBA" id="ARBA00022525"/>
    </source>
</evidence>
<feature type="domain" description="SpaA-like prealbumin fold" evidence="6">
    <location>
        <begin position="3116"/>
        <end position="3189"/>
    </location>
</feature>
<dbReference type="PANTHER" id="PTHR36108">
    <property type="entry name" value="COLOSSIN-B-RELATED"/>
    <property type="match status" value="1"/>
</dbReference>
<dbReference type="InterPro" id="IPR009835">
    <property type="entry name" value="SrtB"/>
</dbReference>
<feature type="domain" description="SpaA-like prealbumin fold" evidence="6">
    <location>
        <begin position="3012"/>
        <end position="3091"/>
    </location>
</feature>
<feature type="non-terminal residue" evidence="7">
    <location>
        <position position="3988"/>
    </location>
</feature>
<evidence type="ECO:0000259" key="6">
    <source>
        <dbReference type="Pfam" id="PF17802"/>
    </source>
</evidence>
<feature type="domain" description="SpaA-like prealbumin fold" evidence="6">
    <location>
        <begin position="3205"/>
        <end position="3283"/>
    </location>
</feature>
<feature type="domain" description="SpaA-like prealbumin fold" evidence="6">
    <location>
        <begin position="2912"/>
        <end position="2996"/>
    </location>
</feature>
<evidence type="ECO:0000256" key="5">
    <source>
        <dbReference type="SAM" id="Phobius"/>
    </source>
</evidence>
<evidence type="ECO:0000313" key="8">
    <source>
        <dbReference type="Proteomes" id="UP000004756"/>
    </source>
</evidence>
<sequence length="3988" mass="442531">MVEIWPRLIIFANKNFTVFGKTHHMMSYYQEGLSPDAQPTFCLEPGKKLPDGSKATYKIYTATGDETIPGVGASDKFVPITLAYEWIQHITNLRDPVCYAVVQTYIWGCVDGYAEDWEIQEEAQKKLADILNNSRVLSEFASLKEFVQDGIEEFSNSSWGGFPEWNGTQQTMFLEDGKYTLTLDITACPQLKNVIWNFPDANWNYQVIENKIAFQYNGPDYPEGEVRSSDLYGIGNKYYAYIFTPGNNGQYQYQVGRFANEEVPAQAFFRVSGSIKSHGSVTFTPYRHTERFDSHYNISLEKYCAETNQPLEGSVFDIWEDFDRSQLSGRNYREGNPDRRTGCLYDNAFEPFPLGAHICDTITTGPDGRGDHRDTRSYRYSKTYCTGHPAPEWVDVPEEEYDEETGECTNEGEIEAAEAENERLHDLWTAQQELCSETCDFHVGNADEDNHDYDYSAQEEMLEDRDETYEEFINLEYLYTLKEKTARTGYILHGRHTDDQEMETVSVSSAESGGSARRAEMSGMLQSGAEPEETENQPAINEELKRLVFSVAAPGLSLEDLRRVEDVAPQIVTASGSNAARNNSVVADHSKSSVSPASESDADYFILIDERDGDDDHEFEEEMIPGSYRYTWKTAEIPRMRKASASEPVRDEPETPVESLIPESWGPAFFRLAIGRLTGERGMDISDAFPDFTDDDLGGMETGGYGEPSTPLYAFKVWDHRTEGELHINKRDLELYRADPEHSFGKTQGDATLEGAVYGLFAAQDLVHPDGKSGIIYNRNDLVAVASTDQDGDASFLAFTENPGTRLDPDGNILVPEGPTGVGNLYNGGTITSSSCGFGVISYPDYAAENGGQWIGRPLLMGRYYVRELSRSEGYELSVQGILASETNREADGSAVVAEAGTARISAGLSDYNDMNADGSWNDFIVESYRTENGYDVVVAGYPEGTRFFRMEVEQVTETVQTITGSTLEPKKDGNGNVVYQTAKGGEYKTDGDGNPIVKDLSDHSKPQAETVPYRFRMSGYPRGEAEPEDITRWQEPVGDFDYLRDEVNKMFQEAGYRALSDEDGSPWFNLKLAGDTNAEAGTEILDWFTEHNTWDSASVHSVYEDEEGDLYARIYYDYSKADESYPAFYDAMNQKLCIRKEMTVEGREGNGHYWVQYEKGEYTLGGATATAGQRREIPEGTAVPFGDEIEVWIEAVYQPSYETYAPGETLMGPDGQPVPVMERTYTYGEAKQTVERESSREIAASREVSTGYYTIHVENETDWDGISAPEYTRFRAVTRQTDIEYEGEPMPYNRYLVDVAGAGVSANASVPAFDAGSYIVMGMLVYPGQLVVYQDGGTRDKPLQVLERVIKQPIRITKDISQASYDNVNTYGSLHNDPMTVFLGLFGVTGGRGIKQLSQFKFKLYLKRNLEAVYADENGEVVSEELYDPGFKGLVQTAFAPPKEGTGRQLLEKKADGTYDYRKFFDALEAAGQADGAPWDFAVRQFAVTYLDVAGYKQGILAAEPELGSDIAYERALERAVDEAAVYLSAFRGLEEKLAIAWDSDPGGGSDHDRTTLQCNTKNGKDDYYNSSVMLPYGTYVVVEQVPAAVKQELANRHYERDYPKEVVLPFAPDIGKDESTGETIVDSGTGNPFFNYNSQDRPEDLIRKYKIRFNEESHVIRAHRSDGDFLIYKYGLKMDGAPEELQGKHISCSEVSGTVDGVVYSGRETDSGELEIRDNVASMTGVNTAVDGKYAAMLVPWTILEPAVDRVNPDTGNVETLTPSGSGADFNYVAYATEDFENKYASSKLRIEKLDAQTGENIIHSGALFRIYAAKRAVEKTGGGAASGSGKVLFGEAVDLYGNRVVDAAGKPVLYPRVGQSNGSDGDLPIRLDREGIPLYDETQLIRQRDEDGNETGIFKAYSTVREVVVDGVIRKETVGYIETCRPLGAGAYVLVEIQAPEGYAKSRPVAFEVYGDSVHYYAEKWHSDGTTDGWERIPAVRYQYAVPIQEAANKFGTETVSRIEVEDYPSRVEIYKVEDGDSLVGNENGLKAQDAWGNPEASGGFIQEVAVNDAGDHLVYEVRGRKEYLEERGDVQDISYDPETKEWYGRVIKTNDGYSEQIIEGTELELKAMDHVKPLYHPDGTFSGRGIRFGVAVSGAGLALYRGIELEKTGENQYKGVTAVWADGKVERITDRNTGTHKEIRVTGSDSGPGGLDIWDAVELENAPVDLYFYDLQSVETRYHSSDNELAVLDSRGNEICFADSVTGMAYVYDDYGRMIAYTADDQGQKELVRSIQIKRDGTVETLYPDKVTEDDENGLPVYYRSGSVITKEERWTTDQSAGPDGTPETEGAVHRIARLPFGAYILQEEQVPYGQGYVQPRYLGIVLRDTGEVQKYFLSNEFTRTAFSKVDVRTQREIQGAEMTLYRAEVDTEGKPVTDENGNYIKGEVVAAWISGYECDDRGNLKLGEDGERIPTTRPHWIDHIPVGPYVLEETVCPYEQGYVQSKAMSIDVLETGNVQTYRMEDDFTSVDIRKYDTENGELLYEESAAWLSLYPALLDEEGIPVMDEAGEPAFDPENEIFTFRAATYRDGQEVAATGRLTADAAGNHPIMKYDYCYRPIPNTLQGRYYYTEAGATRIEYLPVGSYVLVESGNPAGYATAPAMLLTVEDTGHLEKIQTFEMGDRPLTLQVSKVNITGGKEVKGAAMAVYETDGQGNVSGQPLMIRLPGEGGAYEEVEASWVSGMDGIYTREEAEAGEIPEGFEVGDLKPHIIRYIPEGDYVLEEVTTPYGFLQSVRIPFTIRDTGELQAVEMIDRIPDGELELVKSDTDEPEMKLAGAEFQLLNRTLGNVCGTVVTDEQGAAKFPAQPIGYQNSQGEFAPYTYVCTETKAPAGHMLTLPDFEFQFQYEDSRTPLLTVEYRPANDSNRVRVDKVIRDTGELLEGAALQIERTDHPEAPESGKWEVVDRWISTRQPHYSKGLEAGTYRLVETRTPGEGYPVLAEPILFVIEDGMREVLHLTMPNDTTAVEIEKTVGASQTLLAGARLALICKSDGRTVEEWTSTDQGAHRIYGLLAGTYIIRELEAPSGYRRGEDREIVVDQGGKIQVFQYENYRKSSGGGGGTPDAPQETFVSFRKADTNGTALPGAQFTFYNQDGSVLGVSVSDSSGTFRIKKPVDGTYTFRETGAPEGYALNSQVFSFTVLNGVVETGVYQVEDARLEVPIRKLDGESGRGVSGAVLRITEPDTGKVLMEAGTDGEGMAVFRPSGPGRYRLEEVQAPEGYVRTEAQMEFAVMPDGTVEGNTCVYNFREEKKIGRITAYYKTSLRGDGVLRFRGQTPELVKTGDDMPIEWIAAGILICLAGMIISGGIELRRRKQEGDRKRCGPNEFGGHNELSAGIPVKRARLRRRMYTVFFLVLLAVILFLIPVFMPPAVAGQRLWTEIQAESLEGAGPEMDGGSAVLGDENISQHFPLTKAVDGREYVRKRVERKLISGLPDTVPGRIKTVLSDPFQDLPQNHIPAAVIEYEGRRYRLKSYETIPAKIDGRTLELKKQIAYQGLGAEENPPQTARLEVKDPVTGTESSAVMPLLSSRFSNERWEDGLDLRVMVEDCDAGVFLLGNALVQLPGDNPGAPSADVINTDLCAALLEDLGLPAGCCQITEIRWDGPSYEENGTLNRRLRVKGRRLVRDCEAVYGGRAALSPLDGQQIQAVYEELEPQDTMETDRKEEEEAAAASSVGKRRILEYTAVYERSEIKGGDDVNHKEVRRSAARFIPGVLVVLFSVGLIVLCAAAIRADRGYRENQESYEAVRKLANAVSDGEQVGAVVLSKFRSAAHRPTPPADPSKDVIALPDIQEEALRKINPEYCFWIYIPGTRINYPVARHCDNQFYLSHRFDGGEGWCGSLFADCREKPLSGPETFVYGHNMKDGTMFAGLKNYLDEDFRVRHSNIYVYDGGAWNTYAVESCSVAGMEEHALQERGQEMGRMPDSVGTAPAPTAAGAATVPT</sequence>
<dbReference type="InterPro" id="IPR023365">
    <property type="entry name" value="Sortase_dom-sf"/>
</dbReference>
<feature type="transmembrane region" description="Helical" evidence="5">
    <location>
        <begin position="3755"/>
        <end position="3776"/>
    </location>
</feature>
<dbReference type="EMBL" id="ACCJ01000540">
    <property type="protein sequence ID" value="EEG51514.1"/>
    <property type="molecule type" value="Genomic_DNA"/>
</dbReference>
<dbReference type="Proteomes" id="UP000004756">
    <property type="component" value="Unassembled WGS sequence"/>
</dbReference>
<dbReference type="SUPFAM" id="SSF49478">
    <property type="entry name" value="Cna protein B-type domain"/>
    <property type="match status" value="1"/>
</dbReference>
<dbReference type="Gene3D" id="2.60.40.10">
    <property type="entry name" value="Immunoglobulins"/>
    <property type="match status" value="8"/>
</dbReference>
<feature type="domain" description="SpaA-like prealbumin fold" evidence="6">
    <location>
        <begin position="2805"/>
        <end position="2891"/>
    </location>
</feature>
<protein>
    <submittedName>
        <fullName evidence="7">Putative sortase, SrtB family</fullName>
    </submittedName>
</protein>
<feature type="compositionally biased region" description="Low complexity" evidence="4">
    <location>
        <begin position="505"/>
        <end position="516"/>
    </location>
</feature>
<dbReference type="PANTHER" id="PTHR36108:SF13">
    <property type="entry name" value="COLOSSIN-B-RELATED"/>
    <property type="match status" value="1"/>
</dbReference>
<keyword evidence="2" id="KW-0964">Secreted</keyword>
<dbReference type="SUPFAM" id="SSF63817">
    <property type="entry name" value="Sortase"/>
    <property type="match status" value="1"/>
</dbReference>
<keyword evidence="3" id="KW-0732">Signal</keyword>
<keyword evidence="5" id="KW-0812">Transmembrane</keyword>
<keyword evidence="5" id="KW-1133">Transmembrane helix</keyword>
<gene>
    <name evidence="7" type="ORF">CLOSTASPAR_06431</name>
</gene>
<evidence type="ECO:0000256" key="1">
    <source>
        <dbReference type="ARBA" id="ARBA00007257"/>
    </source>
</evidence>
<accession>C0DAX6</accession>
<dbReference type="Gene3D" id="2.40.260.10">
    <property type="entry name" value="Sortase"/>
    <property type="match status" value="1"/>
</dbReference>
<dbReference type="CDD" id="cd05826">
    <property type="entry name" value="Sortase_B"/>
    <property type="match status" value="1"/>
</dbReference>
<feature type="transmembrane region" description="Helical" evidence="5">
    <location>
        <begin position="3335"/>
        <end position="3355"/>
    </location>
</feature>
<evidence type="ECO:0000313" key="7">
    <source>
        <dbReference type="EMBL" id="EEG51514.1"/>
    </source>
</evidence>
<dbReference type="InterPro" id="IPR013783">
    <property type="entry name" value="Ig-like_fold"/>
</dbReference>
<evidence type="ECO:0000256" key="4">
    <source>
        <dbReference type="SAM" id="MobiDB-lite"/>
    </source>
</evidence>
<organism evidence="7 8">
    <name type="scientific">[Clostridium] asparagiforme DSM 15981</name>
    <dbReference type="NCBI Taxonomy" id="518636"/>
    <lineage>
        <taxon>Bacteria</taxon>
        <taxon>Bacillati</taxon>
        <taxon>Bacillota</taxon>
        <taxon>Clostridia</taxon>
        <taxon>Lachnospirales</taxon>
        <taxon>Lachnospiraceae</taxon>
        <taxon>Enterocloster</taxon>
    </lineage>
</organism>
<proteinExistence type="inferred from homology"/>
<comment type="similarity">
    <text evidence="1">Belongs to the serine-aspartate repeat-containing protein (SDr) family.</text>
</comment>
<name>C0DAX6_9FIRM</name>
<keyword evidence="5" id="KW-0472">Membrane</keyword>
<feature type="compositionally biased region" description="Low complexity" evidence="4">
    <location>
        <begin position="3972"/>
        <end position="3988"/>
    </location>
</feature>
<feature type="region of interest" description="Disordered" evidence="4">
    <location>
        <begin position="984"/>
        <end position="1003"/>
    </location>
</feature>
<feature type="region of interest" description="Disordered" evidence="4">
    <location>
        <begin position="3964"/>
        <end position="3988"/>
    </location>
</feature>
<comment type="caution">
    <text evidence="7">The sequence shown here is derived from an EMBL/GenBank/DDBJ whole genome shotgun (WGS) entry which is preliminary data.</text>
</comment>
<dbReference type="InterPro" id="IPR041033">
    <property type="entry name" value="SpaA_PFL_dom_1"/>
</dbReference>
<feature type="region of interest" description="Disordered" evidence="4">
    <location>
        <begin position="499"/>
        <end position="537"/>
    </location>
</feature>
<reference evidence="7 8" key="1">
    <citation type="submission" date="2009-02" db="EMBL/GenBank/DDBJ databases">
        <title>Draft genome sequence of Clostridium asparagiforme (DSM 15981).</title>
        <authorList>
            <person name="Sudarsanam P."/>
            <person name="Ley R."/>
            <person name="Guruge J."/>
            <person name="Turnbaugh P.J."/>
            <person name="Mahowald M."/>
            <person name="Liep D."/>
            <person name="Gordon J."/>
        </authorList>
    </citation>
    <scope>NUCLEOTIDE SEQUENCE [LARGE SCALE GENOMIC DNA]</scope>
    <source>
        <strain evidence="7 8">DSM 15981</strain>
    </source>
</reference>
<dbReference type="Pfam" id="PF17802">
    <property type="entry name" value="SpaA"/>
    <property type="match status" value="5"/>
</dbReference>